<reference evidence="1 2" key="1">
    <citation type="submission" date="2017-03" db="EMBL/GenBank/DDBJ databases">
        <title>Complete genome sequence of Candidatus 'Thiodictyon syntrophicum' sp. nov. strain Cad16T, a photolithoautotroph purple sulfur bacterium isolated from an alpine meromictic lake.</title>
        <authorList>
            <person name="Luedin S.M."/>
            <person name="Pothier J.F."/>
            <person name="Danza F."/>
            <person name="Storelli N."/>
            <person name="Wittwer M."/>
            <person name="Tonolla M."/>
        </authorList>
    </citation>
    <scope>NUCLEOTIDE SEQUENCE [LARGE SCALE GENOMIC DNA]</scope>
    <source>
        <strain evidence="1 2">Cad16T</strain>
    </source>
</reference>
<keyword evidence="2" id="KW-1185">Reference proteome</keyword>
<dbReference type="OrthoDB" id="5761380at2"/>
<name>A0A2K8U389_9GAMM</name>
<dbReference type="AlphaFoldDB" id="A0A2K8U389"/>
<evidence type="ECO:0000313" key="2">
    <source>
        <dbReference type="Proteomes" id="UP000232638"/>
    </source>
</evidence>
<sequence length="237" mass="26245">MIVALAEQSGKSAGTALEDFASARGDELAREVLRQTDPLVLAKILGEHDYTIPSIASWLITPEILRDVIEIQPIHWETSIREDPDAASQYALEFFTYIFGREDDADQLAELMEIISHSDSGIMYLHLALYGLEIMHTADAEARSETEDTEDGLYGYDPGADQAYAEAPEPGSREYLYHLINGQHPTLAKILADAIKSRKSIFGLADEVFANAQNKLEQRVTGLQPGESLDDFFAPLD</sequence>
<dbReference type="EMBL" id="CP020370">
    <property type="protein sequence ID" value="AUB80048.1"/>
    <property type="molecule type" value="Genomic_DNA"/>
</dbReference>
<gene>
    <name evidence="1" type="ORF">THSYN_03095</name>
</gene>
<evidence type="ECO:0000313" key="1">
    <source>
        <dbReference type="EMBL" id="AUB80048.1"/>
    </source>
</evidence>
<organism evidence="1 2">
    <name type="scientific">Candidatus Thiodictyon syntrophicum</name>
    <dbReference type="NCBI Taxonomy" id="1166950"/>
    <lineage>
        <taxon>Bacteria</taxon>
        <taxon>Pseudomonadati</taxon>
        <taxon>Pseudomonadota</taxon>
        <taxon>Gammaproteobacteria</taxon>
        <taxon>Chromatiales</taxon>
        <taxon>Chromatiaceae</taxon>
        <taxon>Thiodictyon</taxon>
    </lineage>
</organism>
<dbReference type="Proteomes" id="UP000232638">
    <property type="component" value="Chromosome"/>
</dbReference>
<accession>A0A2K8U389</accession>
<dbReference type="KEGG" id="tsy:THSYN_03095"/>
<proteinExistence type="predicted"/>
<protein>
    <submittedName>
        <fullName evidence="1">Uncharacterized protein</fullName>
    </submittedName>
</protein>